<sequence length="154" mass="16109">MLLSAVPSLLNHLIPAQRSIKASVMKTLLVPLLLAALAVHSEALKCHTCVSSSQEECDRQGSSSCPQYADACSTITGPNTVMKSCSYKSYCEKAHHGNSGSKMECCYSDDCNGPHKDHSHGNNRGNISNAAGALGSSPALLLGALAVRLIAGRV</sequence>
<proteinExistence type="predicted"/>
<feature type="signal peptide" evidence="1">
    <location>
        <begin position="1"/>
        <end position="43"/>
    </location>
</feature>
<dbReference type="Proteomes" id="UP001221898">
    <property type="component" value="Unassembled WGS sequence"/>
</dbReference>
<gene>
    <name evidence="2" type="ORF">AAFF_G00012660</name>
</gene>
<keyword evidence="1" id="KW-0732">Signal</keyword>
<dbReference type="CDD" id="cd23553">
    <property type="entry name" value="TFP_LU_ECD_Ly6PGE"/>
    <property type="match status" value="1"/>
</dbReference>
<organism evidence="2 3">
    <name type="scientific">Aldrovandia affinis</name>
    <dbReference type="NCBI Taxonomy" id="143900"/>
    <lineage>
        <taxon>Eukaryota</taxon>
        <taxon>Metazoa</taxon>
        <taxon>Chordata</taxon>
        <taxon>Craniata</taxon>
        <taxon>Vertebrata</taxon>
        <taxon>Euteleostomi</taxon>
        <taxon>Actinopterygii</taxon>
        <taxon>Neopterygii</taxon>
        <taxon>Teleostei</taxon>
        <taxon>Notacanthiformes</taxon>
        <taxon>Halosauridae</taxon>
        <taxon>Aldrovandia</taxon>
    </lineage>
</organism>
<keyword evidence="3" id="KW-1185">Reference proteome</keyword>
<evidence type="ECO:0000256" key="1">
    <source>
        <dbReference type="SAM" id="SignalP"/>
    </source>
</evidence>
<name>A0AAD7WHF8_9TELE</name>
<evidence type="ECO:0000313" key="3">
    <source>
        <dbReference type="Proteomes" id="UP001221898"/>
    </source>
</evidence>
<feature type="chain" id="PRO_5042150070" evidence="1">
    <location>
        <begin position="44"/>
        <end position="154"/>
    </location>
</feature>
<dbReference type="Gene3D" id="2.10.60.10">
    <property type="entry name" value="CD59"/>
    <property type="match status" value="1"/>
</dbReference>
<dbReference type="AlphaFoldDB" id="A0AAD7WHF8"/>
<dbReference type="EMBL" id="JAINUG010000102">
    <property type="protein sequence ID" value="KAJ8396943.1"/>
    <property type="molecule type" value="Genomic_DNA"/>
</dbReference>
<comment type="caution">
    <text evidence="2">The sequence shown here is derived from an EMBL/GenBank/DDBJ whole genome shotgun (WGS) entry which is preliminary data.</text>
</comment>
<dbReference type="SUPFAM" id="SSF57302">
    <property type="entry name" value="Snake toxin-like"/>
    <property type="match status" value="1"/>
</dbReference>
<accession>A0AAD7WHF8</accession>
<protein>
    <submittedName>
        <fullName evidence="2">Uncharacterized protein</fullName>
    </submittedName>
</protein>
<reference evidence="2" key="1">
    <citation type="journal article" date="2023" name="Science">
        <title>Genome structures resolve the early diversification of teleost fishes.</title>
        <authorList>
            <person name="Parey E."/>
            <person name="Louis A."/>
            <person name="Montfort J."/>
            <person name="Bouchez O."/>
            <person name="Roques C."/>
            <person name="Iampietro C."/>
            <person name="Lluch J."/>
            <person name="Castinel A."/>
            <person name="Donnadieu C."/>
            <person name="Desvignes T."/>
            <person name="Floi Bucao C."/>
            <person name="Jouanno E."/>
            <person name="Wen M."/>
            <person name="Mejri S."/>
            <person name="Dirks R."/>
            <person name="Jansen H."/>
            <person name="Henkel C."/>
            <person name="Chen W.J."/>
            <person name="Zahm M."/>
            <person name="Cabau C."/>
            <person name="Klopp C."/>
            <person name="Thompson A.W."/>
            <person name="Robinson-Rechavi M."/>
            <person name="Braasch I."/>
            <person name="Lecointre G."/>
            <person name="Bobe J."/>
            <person name="Postlethwait J.H."/>
            <person name="Berthelot C."/>
            <person name="Roest Crollius H."/>
            <person name="Guiguen Y."/>
        </authorList>
    </citation>
    <scope>NUCLEOTIDE SEQUENCE</scope>
    <source>
        <strain evidence="2">NC1722</strain>
    </source>
</reference>
<dbReference type="InterPro" id="IPR045860">
    <property type="entry name" value="Snake_toxin-like_sf"/>
</dbReference>
<evidence type="ECO:0000313" key="2">
    <source>
        <dbReference type="EMBL" id="KAJ8396943.1"/>
    </source>
</evidence>